<evidence type="ECO:0000256" key="3">
    <source>
        <dbReference type="ARBA" id="ARBA00010228"/>
    </source>
</evidence>
<evidence type="ECO:0000256" key="1">
    <source>
        <dbReference type="ARBA" id="ARBA00004427"/>
    </source>
</evidence>
<dbReference type="Proteomes" id="UP000694520">
    <property type="component" value="Chromosome 9"/>
</dbReference>
<evidence type="ECO:0000256" key="4">
    <source>
        <dbReference type="ARBA" id="ARBA00011542"/>
    </source>
</evidence>
<dbReference type="InterPro" id="IPR038579">
    <property type="entry name" value="Ribosomal_eS21_sf"/>
</dbReference>
<proteinExistence type="inferred from homology"/>
<accession>A0A8C0A6Z0</accession>
<evidence type="ECO:0000256" key="2">
    <source>
        <dbReference type="ARBA" id="ARBA00004514"/>
    </source>
</evidence>
<dbReference type="Gene3D" id="3.30.1230.20">
    <property type="match status" value="1"/>
</dbReference>
<evidence type="ECO:0000313" key="10">
    <source>
        <dbReference type="Proteomes" id="UP000694520"/>
    </source>
</evidence>
<reference evidence="9" key="2">
    <citation type="submission" date="2025-08" db="UniProtKB">
        <authorList>
            <consortium name="Ensembl"/>
        </authorList>
    </citation>
    <scope>IDENTIFICATION</scope>
</reference>
<dbReference type="GO" id="GO:0005791">
    <property type="term" value="C:rough endoplasmic reticulum"/>
    <property type="evidence" value="ECO:0007669"/>
    <property type="project" value="UniProtKB-SubCell"/>
</dbReference>
<dbReference type="Ensembl" id="ENSBGRT00000013896.1">
    <property type="protein sequence ID" value="ENSBGRP00000012052.1"/>
    <property type="gene ID" value="ENSBGRG00000007589.1"/>
</dbReference>
<keyword evidence="10" id="KW-1185">Reference proteome</keyword>
<comment type="subcellular location">
    <subcellularLocation>
        <location evidence="2">Cytoplasm</location>
        <location evidence="2">Cytosol</location>
    </subcellularLocation>
    <subcellularLocation>
        <location evidence="1">Rough endoplasmic reticulum</location>
    </subcellularLocation>
</comment>
<dbReference type="GO" id="GO:0022626">
    <property type="term" value="C:cytosolic ribosome"/>
    <property type="evidence" value="ECO:0007669"/>
    <property type="project" value="UniProtKB-ARBA"/>
</dbReference>
<sequence length="92" mass="10222">MWSLRHSLNIQNDSSEFVDLYVPRKCSTSNRIIGAKAHASIQMNVAEADKVTGRFNGQFKTYAICGAVRRMGESDDSILRLAKANGIISKNF</sequence>
<dbReference type="InterPro" id="IPR001931">
    <property type="entry name" value="Ribosomal_eS21"/>
</dbReference>
<reference evidence="9" key="1">
    <citation type="submission" date="2019-05" db="EMBL/GenBank/DDBJ databases">
        <authorList>
            <person name="Zhang S."/>
            <person name="Liu J."/>
        </authorList>
    </citation>
    <scope>NUCLEOTIDE SEQUENCE [LARGE SCALE GENOMIC DNA]</scope>
</reference>
<organism evidence="9 10">
    <name type="scientific">Bos mutus grunniens</name>
    <name type="common">Wild yak</name>
    <name type="synonym">Bos grunniens</name>
    <dbReference type="NCBI Taxonomy" id="30521"/>
    <lineage>
        <taxon>Eukaryota</taxon>
        <taxon>Metazoa</taxon>
        <taxon>Chordata</taxon>
        <taxon>Craniata</taxon>
        <taxon>Vertebrata</taxon>
        <taxon>Euteleostomi</taxon>
        <taxon>Mammalia</taxon>
        <taxon>Eutheria</taxon>
        <taxon>Laurasiatheria</taxon>
        <taxon>Artiodactyla</taxon>
        <taxon>Ruminantia</taxon>
        <taxon>Pecora</taxon>
        <taxon>Bovidae</taxon>
        <taxon>Bovinae</taxon>
        <taxon>Bos</taxon>
    </lineage>
</organism>
<dbReference type="FunFam" id="3.30.1230.20:FF:000001">
    <property type="entry name" value="40S ribosomal protein S21"/>
    <property type="match status" value="1"/>
</dbReference>
<dbReference type="GO" id="GO:1990904">
    <property type="term" value="C:ribonucleoprotein complex"/>
    <property type="evidence" value="ECO:0007669"/>
    <property type="project" value="UniProtKB-KW"/>
</dbReference>
<dbReference type="AlphaFoldDB" id="A0A8C0A6Z0"/>
<dbReference type="PANTHER" id="PTHR10442">
    <property type="entry name" value="40S RIBOSOMAL PROTEIN S21"/>
    <property type="match status" value="1"/>
</dbReference>
<keyword evidence="6 8" id="KW-0687">Ribonucleoprotein</keyword>
<dbReference type="PROSITE" id="PS00996">
    <property type="entry name" value="RIBOSOMAL_S21E"/>
    <property type="match status" value="1"/>
</dbReference>
<dbReference type="GO" id="GO:0003735">
    <property type="term" value="F:structural constituent of ribosome"/>
    <property type="evidence" value="ECO:0007669"/>
    <property type="project" value="InterPro"/>
</dbReference>
<comment type="subunit">
    <text evidence="4">Component of the 40S small ribosomal subunit.</text>
</comment>
<dbReference type="PIRSF" id="PIRSF002148">
    <property type="entry name" value="Ribosomal_S21e"/>
    <property type="match status" value="1"/>
</dbReference>
<evidence type="ECO:0000256" key="7">
    <source>
        <dbReference type="ARBA" id="ARBA00045746"/>
    </source>
</evidence>
<keyword evidence="5 8" id="KW-0689">Ribosomal protein</keyword>
<dbReference type="GeneTree" id="ENSGT00390000017515"/>
<dbReference type="Pfam" id="PF01249">
    <property type="entry name" value="Ribosomal_S21e"/>
    <property type="match status" value="1"/>
</dbReference>
<dbReference type="GO" id="GO:0006412">
    <property type="term" value="P:translation"/>
    <property type="evidence" value="ECO:0007669"/>
    <property type="project" value="InterPro"/>
</dbReference>
<dbReference type="InterPro" id="IPR018279">
    <property type="entry name" value="Ribosomal_eS21_CS"/>
</dbReference>
<protein>
    <recommendedName>
        <fullName evidence="8">40S ribosomal protein S21</fullName>
    </recommendedName>
</protein>
<evidence type="ECO:0000256" key="8">
    <source>
        <dbReference type="PIRNR" id="PIRNR002148"/>
    </source>
</evidence>
<evidence type="ECO:0000256" key="5">
    <source>
        <dbReference type="ARBA" id="ARBA00022980"/>
    </source>
</evidence>
<evidence type="ECO:0000256" key="6">
    <source>
        <dbReference type="ARBA" id="ARBA00023274"/>
    </source>
</evidence>
<comment type="function">
    <text evidence="7">Component of the small ribosomal subunit. The ribosome is a large ribonucleoprotein complex responsible for the synthesis of proteins in the cell.</text>
</comment>
<name>A0A8C0A6Z0_BOSMU</name>
<comment type="similarity">
    <text evidence="3 8">Belongs to the eukaryotic ribosomal protein eS21 family.</text>
</comment>
<reference evidence="9" key="3">
    <citation type="submission" date="2025-09" db="UniProtKB">
        <authorList>
            <consortium name="Ensembl"/>
        </authorList>
    </citation>
    <scope>IDENTIFICATION</scope>
</reference>
<evidence type="ECO:0000313" key="9">
    <source>
        <dbReference type="Ensembl" id="ENSBGRP00000012052.1"/>
    </source>
</evidence>